<evidence type="ECO:0000313" key="1">
    <source>
        <dbReference type="EMBL" id="VFU18189.1"/>
    </source>
</evidence>
<organism evidence="1">
    <name type="scientific">anaerobic digester metagenome</name>
    <dbReference type="NCBI Taxonomy" id="1263854"/>
    <lineage>
        <taxon>unclassified sequences</taxon>
        <taxon>metagenomes</taxon>
        <taxon>ecological metagenomes</taxon>
    </lineage>
</organism>
<reference evidence="1" key="1">
    <citation type="submission" date="2019-03" db="EMBL/GenBank/DDBJ databases">
        <authorList>
            <person name="Hao L."/>
        </authorList>
    </citation>
    <scope>NUCLEOTIDE SEQUENCE</scope>
</reference>
<gene>
    <name evidence="1" type="ORF">SCFA_790009</name>
</gene>
<sequence>MRRMKKIALFDHQGCQTKFFARFDVSSGPLKYRGRCPNPHCNRTVSLFPETLFTSMDKARRAYIKLTNNDIGKIFWQA</sequence>
<protein>
    <submittedName>
        <fullName evidence="1">Uncharacterized protein</fullName>
    </submittedName>
</protein>
<name>A0A485M739_9ZZZZ</name>
<dbReference type="EMBL" id="CAADRM010000146">
    <property type="protein sequence ID" value="VFU18189.1"/>
    <property type="molecule type" value="Genomic_DNA"/>
</dbReference>
<dbReference type="AlphaFoldDB" id="A0A485M739"/>
<proteinExistence type="predicted"/>
<accession>A0A485M739</accession>